<dbReference type="Proteomes" id="UP001590951">
    <property type="component" value="Unassembled WGS sequence"/>
</dbReference>
<dbReference type="InterPro" id="IPR042104">
    <property type="entry name" value="PKS_dehydratase_sf"/>
</dbReference>
<dbReference type="PANTHER" id="PTHR43775">
    <property type="entry name" value="FATTY ACID SYNTHASE"/>
    <property type="match status" value="1"/>
</dbReference>
<accession>A0ABR4AJI0</accession>
<dbReference type="PROSITE" id="PS52019">
    <property type="entry name" value="PKS_MFAS_DH"/>
    <property type="match status" value="1"/>
</dbReference>
<keyword evidence="1" id="KW-0489">Methyltransferase</keyword>
<dbReference type="InterPro" id="IPR036291">
    <property type="entry name" value="NAD(P)-bd_dom_sf"/>
</dbReference>
<dbReference type="InterPro" id="IPR020807">
    <property type="entry name" value="PKS_DH"/>
</dbReference>
<feature type="domain" description="PKS/mFAS DH" evidence="5">
    <location>
        <begin position="83"/>
        <end position="370"/>
    </location>
</feature>
<feature type="region of interest" description="C-terminal hotdog fold" evidence="4">
    <location>
        <begin position="226"/>
        <end position="370"/>
    </location>
</feature>
<evidence type="ECO:0000256" key="3">
    <source>
        <dbReference type="ARBA" id="ARBA00023268"/>
    </source>
</evidence>
<dbReference type="Pfam" id="PF14765">
    <property type="entry name" value="PS-DH"/>
    <property type="match status" value="1"/>
</dbReference>
<comment type="caution">
    <text evidence="6">The sequence shown here is derived from an EMBL/GenBank/DDBJ whole genome shotgun (WGS) entry which is preliminary data.</text>
</comment>
<evidence type="ECO:0000313" key="7">
    <source>
        <dbReference type="Proteomes" id="UP001590951"/>
    </source>
</evidence>
<name>A0ABR4AJI0_9LECA</name>
<dbReference type="Pfam" id="PF21089">
    <property type="entry name" value="PKS_DH_N"/>
    <property type="match status" value="1"/>
</dbReference>
<dbReference type="SMART" id="SM00822">
    <property type="entry name" value="PKS_KR"/>
    <property type="match status" value="1"/>
</dbReference>
<keyword evidence="2" id="KW-0808">Transferase</keyword>
<keyword evidence="7" id="KW-1185">Reference proteome</keyword>
<keyword evidence="3" id="KW-0511">Multifunctional enzyme</keyword>
<gene>
    <name evidence="6" type="ORF">ABVK25_011941</name>
</gene>
<dbReference type="InterPro" id="IPR013968">
    <property type="entry name" value="PKS_KR"/>
</dbReference>
<proteinExistence type="predicted"/>
<sequence>MSKKVQFQSQSSPGNKMIRAAVTPANKYGPLRWRTLGKVNEDTRSITPPAKRERPLKWRAYGEINEDAGSTTPTDKRHKYPRHELLGSRVFDGSEAQSCWQNVIDIGEVSWLAEHVLLDQIVFPAAAYIAVAGESVRQVSNGNLKSYTVKDFSITSALILKRDQKSMLHTTLRPVNVTSETGQWYAVQITSFDGSHWTEHCVGKISPHDTPSSDDLDVPPQGVNLPRHVPQAYWYDVLENVGLKYGPAFQGLDEISTALTDHKAVATVSPFGDLTKYILHPVTIEQCLQILMVAACRGQGKSQKGLLVVTAIEHLVVSSRGQAKLEIRGTAVKSSSSGVEGDVSVISENGRPILSIKGCKTSPVPSYRPEQEEKLLSFVKWNTDATFGDLNQAFALSHSKADPLIIFDTLKLLAHKNPNLKILELGNGADETTRLVLNTLKSRFGERLYLNYTYAATSLDAAFRLKAAFRGTSNIIVEFYDIEQHLQSSNLQAGDYDLIITTDFISAARPISKTYTDSLKQLIHPLGYLFLLDALSGSNASKDEKFLSQVHNNLLESGFVFNARDKHSSEGPKVVAQLKKSLKHPRKVTLVVPEDHHALVEVVQSTLQDNGISCDRCKFEGNIPQGQDMIVLIDFGEPYLYNITETGFRGFVNRLSTFKRSIIWVTPSASLSCINPNPSMILGMTRTLRAETRKDITVVEIEDQAVTFPSSSQSLVKIYQNLSYRAKSGNIDPDYEYAIVDGDIKISRLHWTTRSQELTECVNHLTIDDDGSEILQYPNGGRPKLIQFRSDACYALVGGLGGLGRVIATWMVENGTRSIMFISRSAKEGPETTPFFDELRALGCEVLAFAGDVTSLMDVEAAVKQATRPVKGIMQMSAVMRDKPLSQMTFSEWEQCVRPRVQGTWNLHQATSSADLDFFLLLSSICGITGQPAQSNYNSANTFLDAFVNYRHGQNLPASVVDIGLMGCTGIMVRENRELNQKLMAGGYHFLSEQDLLDALTIAIAYSRPEKDMLMKKSQLGLGLRSTKPMTDPSTRVAWKKDARMAISHQFESLGINTDDEARQCLQSAFRGPEPSP</sequence>
<evidence type="ECO:0000259" key="5">
    <source>
        <dbReference type="PROSITE" id="PS52019"/>
    </source>
</evidence>
<dbReference type="InterPro" id="IPR056501">
    <property type="entry name" value="NAD-bd_HRPKS_sdrA"/>
</dbReference>
<dbReference type="Pfam" id="PF08659">
    <property type="entry name" value="KR"/>
    <property type="match status" value="1"/>
</dbReference>
<organism evidence="6 7">
    <name type="scientific">Lepraria finkii</name>
    <dbReference type="NCBI Taxonomy" id="1340010"/>
    <lineage>
        <taxon>Eukaryota</taxon>
        <taxon>Fungi</taxon>
        <taxon>Dikarya</taxon>
        <taxon>Ascomycota</taxon>
        <taxon>Pezizomycotina</taxon>
        <taxon>Lecanoromycetes</taxon>
        <taxon>OSLEUM clade</taxon>
        <taxon>Lecanoromycetidae</taxon>
        <taxon>Lecanorales</taxon>
        <taxon>Lecanorineae</taxon>
        <taxon>Stereocaulaceae</taxon>
        <taxon>Lepraria</taxon>
    </lineage>
</organism>
<comment type="caution">
    <text evidence="4">Lacks conserved residue(s) required for the propagation of feature annotation.</text>
</comment>
<protein>
    <recommendedName>
        <fullName evidence="5">PKS/mFAS DH domain-containing protein</fullName>
    </recommendedName>
</protein>
<dbReference type="InterPro" id="IPR050091">
    <property type="entry name" value="PKS_NRPS_Biosynth_Enz"/>
</dbReference>
<dbReference type="EMBL" id="JBHFEH010000130">
    <property type="protein sequence ID" value="KAL2045920.1"/>
    <property type="molecule type" value="Genomic_DNA"/>
</dbReference>
<dbReference type="SMART" id="SM00826">
    <property type="entry name" value="PKS_DH"/>
    <property type="match status" value="1"/>
</dbReference>
<dbReference type="SUPFAM" id="SSF51735">
    <property type="entry name" value="NAD(P)-binding Rossmann-fold domains"/>
    <property type="match status" value="1"/>
</dbReference>
<dbReference type="InterPro" id="IPR049551">
    <property type="entry name" value="PKS_DH_C"/>
</dbReference>
<dbReference type="InterPro" id="IPR049552">
    <property type="entry name" value="PKS_DH_N"/>
</dbReference>
<dbReference type="Gene3D" id="3.10.129.110">
    <property type="entry name" value="Polyketide synthase dehydratase"/>
    <property type="match status" value="1"/>
</dbReference>
<dbReference type="Pfam" id="PF23114">
    <property type="entry name" value="NAD-bd_HRPKS_sdrA"/>
    <property type="match status" value="1"/>
</dbReference>
<feature type="region of interest" description="N-terminal hotdog fold" evidence="4">
    <location>
        <begin position="83"/>
        <end position="212"/>
    </location>
</feature>
<dbReference type="Gene3D" id="3.40.50.720">
    <property type="entry name" value="NAD(P)-binding Rossmann-like Domain"/>
    <property type="match status" value="1"/>
</dbReference>
<dbReference type="Gene3D" id="3.40.50.150">
    <property type="entry name" value="Vaccinia Virus protein VP39"/>
    <property type="match status" value="1"/>
</dbReference>
<dbReference type="InterPro" id="IPR049900">
    <property type="entry name" value="PKS_mFAS_DH"/>
</dbReference>
<dbReference type="PANTHER" id="PTHR43775:SF49">
    <property type="entry name" value="SYNTHASE, PUTATIVE (JCVI)-RELATED"/>
    <property type="match status" value="1"/>
</dbReference>
<dbReference type="InterPro" id="IPR029063">
    <property type="entry name" value="SAM-dependent_MTases_sf"/>
</dbReference>
<evidence type="ECO:0000256" key="1">
    <source>
        <dbReference type="ARBA" id="ARBA00022603"/>
    </source>
</evidence>
<evidence type="ECO:0000256" key="4">
    <source>
        <dbReference type="PROSITE-ProRule" id="PRU01363"/>
    </source>
</evidence>
<dbReference type="InterPro" id="IPR057326">
    <property type="entry name" value="KR_dom"/>
</dbReference>
<reference evidence="6 7" key="1">
    <citation type="submission" date="2024-09" db="EMBL/GenBank/DDBJ databases">
        <title>Rethinking Asexuality: The Enigmatic Case of Functional Sexual Genes in Lepraria (Stereocaulaceae).</title>
        <authorList>
            <person name="Doellman M."/>
            <person name="Sun Y."/>
            <person name="Barcenas-Pena A."/>
            <person name="Lumbsch H.T."/>
            <person name="Grewe F."/>
        </authorList>
    </citation>
    <scope>NUCLEOTIDE SEQUENCE [LARGE SCALE GENOMIC DNA]</scope>
    <source>
        <strain evidence="6 7">Grewe 0041</strain>
    </source>
</reference>
<evidence type="ECO:0000313" key="6">
    <source>
        <dbReference type="EMBL" id="KAL2045920.1"/>
    </source>
</evidence>
<evidence type="ECO:0000256" key="2">
    <source>
        <dbReference type="ARBA" id="ARBA00022679"/>
    </source>
</evidence>